<protein>
    <submittedName>
        <fullName evidence="1">Uncharacterized protein</fullName>
    </submittedName>
</protein>
<dbReference type="RefSeq" id="XP_011777692.1">
    <property type="nucleotide sequence ID" value="XM_011779390.1"/>
</dbReference>
<proteinExistence type="predicted"/>
<accession>D0A2D4</accession>
<name>D0A2D4_TRYB9</name>
<dbReference type="KEGG" id="tbg:TbgDal_X5130"/>
<dbReference type="EMBL" id="FN554973">
    <property type="protein sequence ID" value="CBH15428.1"/>
    <property type="molecule type" value="Genomic_DNA"/>
</dbReference>
<dbReference type="AlphaFoldDB" id="D0A2D4"/>
<gene>
    <name evidence="1" type="ORF">TbgDal_X5130</name>
</gene>
<sequence length="163" mass="18891">MYKATLPFQRKLLPLMCGQDGTNREKISSTLRDSSRTSKSHHDIYIYILFIYLFILKHNQLVSTVKTYPICLFPRSQLVTNTTTLQHTSHYTELQWRADTCHISLHGITTFGSKSTEEGRHVQPADGFVRYSTDGCRQTKRIFFFSETNKISPGCRRIEQPAR</sequence>
<organism evidence="1 2">
    <name type="scientific">Trypanosoma brucei gambiense (strain MHOM/CI/86/DAL972)</name>
    <dbReference type="NCBI Taxonomy" id="679716"/>
    <lineage>
        <taxon>Eukaryota</taxon>
        <taxon>Discoba</taxon>
        <taxon>Euglenozoa</taxon>
        <taxon>Kinetoplastea</taxon>
        <taxon>Metakinetoplastina</taxon>
        <taxon>Trypanosomatida</taxon>
        <taxon>Trypanosomatidae</taxon>
        <taxon>Trypanosoma</taxon>
    </lineage>
</organism>
<evidence type="ECO:0000313" key="2">
    <source>
        <dbReference type="Proteomes" id="UP000002316"/>
    </source>
</evidence>
<reference evidence="2" key="1">
    <citation type="journal article" date="2010" name="PLoS Negl. Trop. Dis.">
        <title>The genome sequence of Trypanosoma brucei gambiense, causative agent of chronic human african trypanosomiasis.</title>
        <authorList>
            <person name="Jackson A.P."/>
            <person name="Sanders M."/>
            <person name="Berry A."/>
            <person name="McQuillan J."/>
            <person name="Aslett M.A."/>
            <person name="Quail M.A."/>
            <person name="Chukualim B."/>
            <person name="Capewell P."/>
            <person name="MacLeod A."/>
            <person name="Melville S.E."/>
            <person name="Gibson W."/>
            <person name="Barry J.D."/>
            <person name="Berriman M."/>
            <person name="Hertz-Fowler C."/>
        </authorList>
    </citation>
    <scope>NUCLEOTIDE SEQUENCE [LARGE SCALE GENOMIC DNA]</scope>
    <source>
        <strain evidence="2">MHOM/CI/86/DAL972</strain>
    </source>
</reference>
<evidence type="ECO:0000313" key="1">
    <source>
        <dbReference type="EMBL" id="CBH15428.1"/>
    </source>
</evidence>
<dbReference type="Proteomes" id="UP000002316">
    <property type="component" value="Chromosome 10"/>
</dbReference>
<dbReference type="GeneID" id="23865598"/>